<dbReference type="PRINTS" id="PR00725">
    <property type="entry name" value="DADACBPTASE1"/>
</dbReference>
<dbReference type="GO" id="GO:0006508">
    <property type="term" value="P:proteolysis"/>
    <property type="evidence" value="ECO:0007669"/>
    <property type="project" value="InterPro"/>
</dbReference>
<dbReference type="GO" id="GO:0008360">
    <property type="term" value="P:regulation of cell shape"/>
    <property type="evidence" value="ECO:0007669"/>
    <property type="project" value="UniProtKB-KW"/>
</dbReference>
<keyword evidence="13" id="KW-1185">Reference proteome</keyword>
<keyword evidence="4" id="KW-0133">Cell shape</keyword>
<evidence type="ECO:0000256" key="5">
    <source>
        <dbReference type="ARBA" id="ARBA00022984"/>
    </source>
</evidence>
<keyword evidence="12" id="KW-0645">Protease</keyword>
<dbReference type="EC" id="3.4.16.4" evidence="12"/>
<feature type="domain" description="Peptidase S11 D-alanyl-D-alanine carboxypeptidase A N-terminal" evidence="11">
    <location>
        <begin position="36"/>
        <end position="261"/>
    </location>
</feature>
<reference evidence="12 13" key="1">
    <citation type="submission" date="2019-09" db="EMBL/GenBank/DDBJ databases">
        <authorList>
            <person name="Cremers G."/>
        </authorList>
    </citation>
    <scope>NUCLEOTIDE SEQUENCE [LARGE SCALE GENOMIC DNA]</scope>
    <source>
        <strain evidence="12">4A</strain>
    </source>
</reference>
<dbReference type="Pfam" id="PF00768">
    <property type="entry name" value="Peptidase_S11"/>
    <property type="match status" value="1"/>
</dbReference>
<sequence>MRFVKKESLAEGWLILLVSSLFLGQAAAMQAENTLDSQVQAGSALLWDESSQRALFRRQIYAPHPPASTTKLMTALLVYEKTGLAGEIVVSREDLSSAGEVQTVRLLPGDRFLVADLVRALLISSSNEAALALARHASGSVSAFVAEMNARAKGLGCAKTHFVNPNGETEPGHVSCASDLLRIFEAVLAVAPLRRICASESYSLRSAEGKPVQYLMNTNRLLGPYPGMGPAKTGWTPEARHTYAALCQRGERKVALILFDSPNKWADAVALFDFAFGEKGSRVGGL</sequence>
<dbReference type="InterPro" id="IPR018044">
    <property type="entry name" value="Peptidase_S11"/>
</dbReference>
<protein>
    <submittedName>
        <fullName evidence="12">Serine-type D-Ala-D-Ala carboxypeptidase (Penicillin-binding protein 5/6)</fullName>
        <ecNumber evidence="12">3.4.16.4</ecNumber>
    </submittedName>
</protein>
<dbReference type="EMBL" id="CABFVA020000065">
    <property type="protein sequence ID" value="VVM06266.1"/>
    <property type="molecule type" value="Genomic_DNA"/>
</dbReference>
<feature type="signal peptide" evidence="10">
    <location>
        <begin position="1"/>
        <end position="31"/>
    </location>
</feature>
<feature type="binding site" evidence="8">
    <location>
        <position position="232"/>
    </location>
    <ligand>
        <name>substrate</name>
    </ligand>
</feature>
<evidence type="ECO:0000256" key="7">
    <source>
        <dbReference type="PIRSR" id="PIRSR618044-1"/>
    </source>
</evidence>
<keyword evidence="2 10" id="KW-0732">Signal</keyword>
<evidence type="ECO:0000259" key="11">
    <source>
        <dbReference type="Pfam" id="PF00768"/>
    </source>
</evidence>
<evidence type="ECO:0000313" key="12">
    <source>
        <dbReference type="EMBL" id="VVM06266.1"/>
    </source>
</evidence>
<gene>
    <name evidence="12" type="primary">dacC</name>
    <name evidence="12" type="synonym">dacA</name>
    <name evidence="12" type="synonym">dacD</name>
    <name evidence="12" type="ORF">MAMT_01091</name>
</gene>
<dbReference type="Gene3D" id="3.40.710.10">
    <property type="entry name" value="DD-peptidase/beta-lactamase superfamily"/>
    <property type="match status" value="1"/>
</dbReference>
<feature type="active site" evidence="7">
    <location>
        <position position="125"/>
    </location>
</feature>
<dbReference type="InterPro" id="IPR001967">
    <property type="entry name" value="Peptidase_S11_N"/>
</dbReference>
<dbReference type="SUPFAM" id="SSF56601">
    <property type="entry name" value="beta-lactamase/transpeptidase-like"/>
    <property type="match status" value="1"/>
</dbReference>
<keyword evidence="5" id="KW-0573">Peptidoglycan synthesis</keyword>
<dbReference type="PANTHER" id="PTHR21581:SF33">
    <property type="entry name" value="D-ALANYL-D-ALANINE CARBOXYPEPTIDASE DACB"/>
    <property type="match status" value="1"/>
</dbReference>
<feature type="chain" id="PRO_5022893158" evidence="10">
    <location>
        <begin position="32"/>
        <end position="286"/>
    </location>
</feature>
<evidence type="ECO:0000256" key="2">
    <source>
        <dbReference type="ARBA" id="ARBA00022729"/>
    </source>
</evidence>
<dbReference type="InterPro" id="IPR012338">
    <property type="entry name" value="Beta-lactam/transpept-like"/>
</dbReference>
<evidence type="ECO:0000256" key="10">
    <source>
        <dbReference type="SAM" id="SignalP"/>
    </source>
</evidence>
<evidence type="ECO:0000256" key="9">
    <source>
        <dbReference type="RuleBase" id="RU004016"/>
    </source>
</evidence>
<name>A0A5E6MD54_9BACT</name>
<dbReference type="RefSeq" id="WP_142659958.1">
    <property type="nucleotide sequence ID" value="NZ_CABFVA020000065.1"/>
</dbReference>
<accession>A0A5E6MD54</accession>
<keyword evidence="6" id="KW-0961">Cell wall biogenesis/degradation</keyword>
<feature type="active site" description="Proton acceptor" evidence="7">
    <location>
        <position position="71"/>
    </location>
</feature>
<proteinExistence type="inferred from homology"/>
<comment type="similarity">
    <text evidence="1 9">Belongs to the peptidase S11 family.</text>
</comment>
<evidence type="ECO:0000256" key="6">
    <source>
        <dbReference type="ARBA" id="ARBA00023316"/>
    </source>
</evidence>
<evidence type="ECO:0000256" key="4">
    <source>
        <dbReference type="ARBA" id="ARBA00022960"/>
    </source>
</evidence>
<dbReference type="Proteomes" id="UP000334923">
    <property type="component" value="Unassembled WGS sequence"/>
</dbReference>
<dbReference type="GO" id="GO:0009252">
    <property type="term" value="P:peptidoglycan biosynthetic process"/>
    <property type="evidence" value="ECO:0007669"/>
    <property type="project" value="UniProtKB-KW"/>
</dbReference>
<dbReference type="AlphaFoldDB" id="A0A5E6MD54"/>
<evidence type="ECO:0000256" key="1">
    <source>
        <dbReference type="ARBA" id="ARBA00007164"/>
    </source>
</evidence>
<dbReference type="GO" id="GO:0071555">
    <property type="term" value="P:cell wall organization"/>
    <property type="evidence" value="ECO:0007669"/>
    <property type="project" value="UniProtKB-KW"/>
</dbReference>
<organism evidence="12 13">
    <name type="scientific">Methylacidimicrobium tartarophylax</name>
    <dbReference type="NCBI Taxonomy" id="1041768"/>
    <lineage>
        <taxon>Bacteria</taxon>
        <taxon>Pseudomonadati</taxon>
        <taxon>Verrucomicrobiota</taxon>
        <taxon>Methylacidimicrobium</taxon>
    </lineage>
</organism>
<dbReference type="OrthoDB" id="9791132at2"/>
<dbReference type="GO" id="GO:0009002">
    <property type="term" value="F:serine-type D-Ala-D-Ala carboxypeptidase activity"/>
    <property type="evidence" value="ECO:0007669"/>
    <property type="project" value="UniProtKB-EC"/>
</dbReference>
<evidence type="ECO:0000256" key="8">
    <source>
        <dbReference type="PIRSR" id="PIRSR618044-2"/>
    </source>
</evidence>
<keyword evidence="3 12" id="KW-0378">Hydrolase</keyword>
<evidence type="ECO:0000256" key="3">
    <source>
        <dbReference type="ARBA" id="ARBA00022801"/>
    </source>
</evidence>
<dbReference type="PANTHER" id="PTHR21581">
    <property type="entry name" value="D-ALANYL-D-ALANINE CARBOXYPEPTIDASE"/>
    <property type="match status" value="1"/>
</dbReference>
<feature type="active site" description="Acyl-ester intermediate" evidence="7">
    <location>
        <position position="68"/>
    </location>
</feature>
<keyword evidence="12" id="KW-0121">Carboxypeptidase</keyword>
<evidence type="ECO:0000313" key="13">
    <source>
        <dbReference type="Proteomes" id="UP000334923"/>
    </source>
</evidence>